<dbReference type="EMBL" id="CADCTY010002040">
    <property type="protein sequence ID" value="CAA9401104.1"/>
    <property type="molecule type" value="Genomic_DNA"/>
</dbReference>
<dbReference type="AlphaFoldDB" id="A0A6J4P602"/>
<organism evidence="1">
    <name type="scientific">uncultured Leptolyngbya sp</name>
    <dbReference type="NCBI Taxonomy" id="332963"/>
    <lineage>
        <taxon>Bacteria</taxon>
        <taxon>Bacillati</taxon>
        <taxon>Cyanobacteriota</taxon>
        <taxon>Cyanophyceae</taxon>
        <taxon>Leptolyngbyales</taxon>
        <taxon>Leptolyngbyaceae</taxon>
        <taxon>Leptolyngbya group</taxon>
        <taxon>Leptolyngbya</taxon>
        <taxon>environmental samples</taxon>
    </lineage>
</organism>
<proteinExistence type="predicted"/>
<sequence length="56" mass="6181">MISLCCQYRTSLKLTQCLKALHHSPLSFPPPAPLRLQQRGKFSLVGVDSPLLCGET</sequence>
<protein>
    <submittedName>
        <fullName evidence="1">Uncharacterized protein</fullName>
    </submittedName>
</protein>
<reference evidence="1" key="1">
    <citation type="submission" date="2020-02" db="EMBL/GenBank/DDBJ databases">
        <authorList>
            <person name="Meier V. D."/>
        </authorList>
    </citation>
    <scope>NUCLEOTIDE SEQUENCE</scope>
    <source>
        <strain evidence="1">AVDCRST_MAG94</strain>
    </source>
</reference>
<evidence type="ECO:0000313" key="1">
    <source>
        <dbReference type="EMBL" id="CAA9401104.1"/>
    </source>
</evidence>
<name>A0A6J4P602_9CYAN</name>
<accession>A0A6J4P602</accession>
<gene>
    <name evidence="1" type="ORF">AVDCRST_MAG94-5917</name>
</gene>